<dbReference type="InterPro" id="IPR036052">
    <property type="entry name" value="TrpB-like_PALP_sf"/>
</dbReference>
<evidence type="ECO:0000256" key="9">
    <source>
        <dbReference type="ARBA" id="ARBA00047931"/>
    </source>
</evidence>
<dbReference type="EMBL" id="JAVJAN010000017">
    <property type="protein sequence ID" value="MDR5587336.1"/>
    <property type="molecule type" value="Genomic_DNA"/>
</dbReference>
<dbReference type="Gene3D" id="3.40.50.1100">
    <property type="match status" value="2"/>
</dbReference>
<keyword evidence="7 10" id="KW-0663">Pyridoxal phosphate</keyword>
<sequence>MIYNGILELIGKTPILKLNNLVNDDNMAEVYVKLEKFNPGGSVKDRAALGMIEKAEKEGLLKKGSTIVEPTSGNTGIALALIGKLKGYKVIIVMPETMSKERRDLIKAYGAELILTDGSKGMKGAIEKALEIGVGDEYFIPQQFENIANPEKHYETTAEEIHKDIPDLDAIVAGVGTGGTLVGISKSLKTKNPQIKAVAVEPFSSPVLSGGKPGAHKIQGIGAGFIPGIYDEKYIDEILKVKDEDALKVAKNVAQTEGVLVGISAGAAIYGAIEIAQKLGKGKKVLAIAPDGGEKYISMGIYD</sequence>
<dbReference type="Proteomes" id="UP001256646">
    <property type="component" value="Unassembled WGS sequence"/>
</dbReference>
<evidence type="ECO:0000256" key="5">
    <source>
        <dbReference type="ARBA" id="ARBA00022605"/>
    </source>
</evidence>
<dbReference type="NCBIfam" id="TIGR01136">
    <property type="entry name" value="cysKM"/>
    <property type="match status" value="1"/>
</dbReference>
<reference evidence="12 13" key="1">
    <citation type="submission" date="2023-09" db="EMBL/GenBank/DDBJ databases">
        <authorList>
            <person name="Zhai L."/>
        </authorList>
    </citation>
    <scope>NUCLEOTIDE SEQUENCE [LARGE SCALE GENOMIC DNA]</scope>
    <source>
        <strain evidence="12 13">5 N-1</strain>
    </source>
</reference>
<proteinExistence type="inferred from homology"/>
<keyword evidence="13" id="KW-1185">Reference proteome</keyword>
<keyword evidence="5 10" id="KW-0028">Amino-acid biosynthesis</keyword>
<evidence type="ECO:0000313" key="12">
    <source>
        <dbReference type="EMBL" id="MDR5587336.1"/>
    </source>
</evidence>
<dbReference type="Pfam" id="PF00291">
    <property type="entry name" value="PALP"/>
    <property type="match status" value="1"/>
</dbReference>
<evidence type="ECO:0000256" key="4">
    <source>
        <dbReference type="ARBA" id="ARBA00012681"/>
    </source>
</evidence>
<organism evidence="12 13">
    <name type="scientific">Clostridium aquiflavi</name>
    <dbReference type="NCBI Taxonomy" id="3073603"/>
    <lineage>
        <taxon>Bacteria</taxon>
        <taxon>Bacillati</taxon>
        <taxon>Bacillota</taxon>
        <taxon>Clostridia</taxon>
        <taxon>Eubacteriales</taxon>
        <taxon>Clostridiaceae</taxon>
        <taxon>Clostridium</taxon>
    </lineage>
</organism>
<dbReference type="InterPro" id="IPR050214">
    <property type="entry name" value="Cys_Synth/Cystath_Beta-Synth"/>
</dbReference>
<dbReference type="EC" id="2.5.1.47" evidence="4 10"/>
<feature type="domain" description="Tryptophan synthase beta chain-like PALP" evidence="11">
    <location>
        <begin position="7"/>
        <end position="291"/>
    </location>
</feature>
<evidence type="ECO:0000256" key="8">
    <source>
        <dbReference type="ARBA" id="ARBA00023192"/>
    </source>
</evidence>
<dbReference type="PROSITE" id="PS00901">
    <property type="entry name" value="CYS_SYNTHASE"/>
    <property type="match status" value="1"/>
</dbReference>
<name>A0ABU1EG25_9CLOT</name>
<comment type="catalytic activity">
    <reaction evidence="9 10">
        <text>O-acetyl-L-serine + hydrogen sulfide = L-cysteine + acetate</text>
        <dbReference type="Rhea" id="RHEA:14829"/>
        <dbReference type="ChEBI" id="CHEBI:29919"/>
        <dbReference type="ChEBI" id="CHEBI:30089"/>
        <dbReference type="ChEBI" id="CHEBI:35235"/>
        <dbReference type="ChEBI" id="CHEBI:58340"/>
        <dbReference type="EC" id="2.5.1.47"/>
    </reaction>
</comment>
<comment type="similarity">
    <text evidence="3 10">Belongs to the cysteine synthase/cystathionine beta-synthase family.</text>
</comment>
<dbReference type="GO" id="GO:0004124">
    <property type="term" value="F:cysteine synthase activity"/>
    <property type="evidence" value="ECO:0007669"/>
    <property type="project" value="UniProtKB-EC"/>
</dbReference>
<protein>
    <recommendedName>
        <fullName evidence="4 10">Cysteine synthase</fullName>
        <ecNumber evidence="4 10">2.5.1.47</ecNumber>
    </recommendedName>
</protein>
<comment type="caution">
    <text evidence="12">The sequence shown here is derived from an EMBL/GenBank/DDBJ whole genome shotgun (WGS) entry which is preliminary data.</text>
</comment>
<dbReference type="SUPFAM" id="SSF53686">
    <property type="entry name" value="Tryptophan synthase beta subunit-like PLP-dependent enzymes"/>
    <property type="match status" value="1"/>
</dbReference>
<dbReference type="InterPro" id="IPR005859">
    <property type="entry name" value="CysK"/>
</dbReference>
<comment type="pathway">
    <text evidence="2">Amino-acid biosynthesis; L-cysteine biosynthesis; L-cysteine from L-serine: step 2/2.</text>
</comment>
<dbReference type="NCBIfam" id="TIGR01139">
    <property type="entry name" value="cysK"/>
    <property type="match status" value="1"/>
</dbReference>
<dbReference type="CDD" id="cd01561">
    <property type="entry name" value="CBS_like"/>
    <property type="match status" value="1"/>
</dbReference>
<evidence type="ECO:0000256" key="1">
    <source>
        <dbReference type="ARBA" id="ARBA00001933"/>
    </source>
</evidence>
<keyword evidence="8 10" id="KW-0198">Cysteine biosynthesis</keyword>
<evidence type="ECO:0000256" key="7">
    <source>
        <dbReference type="ARBA" id="ARBA00022898"/>
    </source>
</evidence>
<dbReference type="InterPro" id="IPR001926">
    <property type="entry name" value="TrpB-like_PALP"/>
</dbReference>
<evidence type="ECO:0000256" key="10">
    <source>
        <dbReference type="RuleBase" id="RU003985"/>
    </source>
</evidence>
<dbReference type="PANTHER" id="PTHR10314">
    <property type="entry name" value="CYSTATHIONINE BETA-SYNTHASE"/>
    <property type="match status" value="1"/>
</dbReference>
<gene>
    <name evidence="12" type="primary">cysK</name>
    <name evidence="12" type="ORF">RGC78_07610</name>
</gene>
<evidence type="ECO:0000256" key="2">
    <source>
        <dbReference type="ARBA" id="ARBA00004962"/>
    </source>
</evidence>
<evidence type="ECO:0000259" key="11">
    <source>
        <dbReference type="Pfam" id="PF00291"/>
    </source>
</evidence>
<evidence type="ECO:0000256" key="3">
    <source>
        <dbReference type="ARBA" id="ARBA00007103"/>
    </source>
</evidence>
<dbReference type="InterPro" id="IPR005856">
    <property type="entry name" value="Cys_synth"/>
</dbReference>
<accession>A0ABU1EG25</accession>
<dbReference type="InterPro" id="IPR001216">
    <property type="entry name" value="P-phosphate_BS"/>
</dbReference>
<comment type="cofactor">
    <cofactor evidence="1 10">
        <name>pyridoxal 5'-phosphate</name>
        <dbReference type="ChEBI" id="CHEBI:597326"/>
    </cofactor>
</comment>
<evidence type="ECO:0000256" key="6">
    <source>
        <dbReference type="ARBA" id="ARBA00022679"/>
    </source>
</evidence>
<dbReference type="RefSeq" id="WP_252227140.1">
    <property type="nucleotide sequence ID" value="NZ_JAVJAN010000017.1"/>
</dbReference>
<evidence type="ECO:0000313" key="13">
    <source>
        <dbReference type="Proteomes" id="UP001256646"/>
    </source>
</evidence>
<keyword evidence="6 10" id="KW-0808">Transferase</keyword>